<feature type="domain" description="Guanylate kinase-like" evidence="10">
    <location>
        <begin position="10"/>
        <end position="188"/>
    </location>
</feature>
<keyword evidence="6 9" id="KW-0418">Kinase</keyword>
<evidence type="ECO:0000256" key="1">
    <source>
        <dbReference type="ARBA" id="ARBA00005790"/>
    </source>
</evidence>
<dbReference type="Gene3D" id="3.30.63.10">
    <property type="entry name" value="Guanylate Kinase phosphate binding domain"/>
    <property type="match status" value="1"/>
</dbReference>
<sequence>MSSDGAPGGGQLFVVSAPSGTGKTTVVERLVQVVPDLTMSRSYTSRPARAGERDGVDYNFVSRATFEAMVARREFLEYADVFGNLYGTSRADAEGLMASGKDVVLVIDVQGAGQVRAAGIPLVTVFVLPPAFEVLEQRLRGRGKDSGDAIRRRLDTARVEVAAYEDYDYVVVNDDLDACVTAMRSIILAERVRRGRMRRKADVILKTFGVQPVV</sequence>
<evidence type="ECO:0000256" key="4">
    <source>
        <dbReference type="ARBA" id="ARBA00022679"/>
    </source>
</evidence>
<reference evidence="11 12" key="1">
    <citation type="journal article" date="2016" name="Genome Announc.">
        <title>First Complete Genome Sequence of a Subdivision 6 Acidobacterium Strain.</title>
        <authorList>
            <person name="Huang S."/>
            <person name="Vieira S."/>
            <person name="Bunk B."/>
            <person name="Riedel T."/>
            <person name="Sproer C."/>
            <person name="Overmann J."/>
        </authorList>
    </citation>
    <scope>NUCLEOTIDE SEQUENCE [LARGE SCALE GENOMIC DNA]</scope>
    <source>
        <strain evidence="12">DSM 100886 HEG_-6_39</strain>
    </source>
</reference>
<name>A0A143PPT8_LUTPR</name>
<evidence type="ECO:0000256" key="6">
    <source>
        <dbReference type="ARBA" id="ARBA00022777"/>
    </source>
</evidence>
<dbReference type="SUPFAM" id="SSF52540">
    <property type="entry name" value="P-loop containing nucleoside triphosphate hydrolases"/>
    <property type="match status" value="1"/>
</dbReference>
<feature type="binding site" evidence="9">
    <location>
        <begin position="17"/>
        <end position="24"/>
    </location>
    <ligand>
        <name>ATP</name>
        <dbReference type="ChEBI" id="CHEBI:30616"/>
    </ligand>
</feature>
<evidence type="ECO:0000256" key="2">
    <source>
        <dbReference type="ARBA" id="ARBA00012961"/>
    </source>
</evidence>
<dbReference type="PROSITE" id="PS50052">
    <property type="entry name" value="GUANYLATE_KINASE_2"/>
    <property type="match status" value="1"/>
</dbReference>
<dbReference type="PANTHER" id="PTHR23117">
    <property type="entry name" value="GUANYLATE KINASE-RELATED"/>
    <property type="match status" value="1"/>
</dbReference>
<proteinExistence type="inferred from homology"/>
<accession>A0A143PPT8</accession>
<dbReference type="STRING" id="1855912.LuPra_03833"/>
<keyword evidence="12" id="KW-1185">Reference proteome</keyword>
<evidence type="ECO:0000256" key="7">
    <source>
        <dbReference type="ARBA" id="ARBA00022840"/>
    </source>
</evidence>
<dbReference type="FunFam" id="3.30.63.10:FF:000002">
    <property type="entry name" value="Guanylate kinase 1"/>
    <property type="match status" value="1"/>
</dbReference>
<dbReference type="GO" id="GO:0005829">
    <property type="term" value="C:cytosol"/>
    <property type="evidence" value="ECO:0007669"/>
    <property type="project" value="TreeGrafter"/>
</dbReference>
<dbReference type="EC" id="2.7.4.8" evidence="2 9"/>
<dbReference type="PATRIC" id="fig|1813736.3.peg.4039"/>
<evidence type="ECO:0000256" key="8">
    <source>
        <dbReference type="ARBA" id="ARBA00030128"/>
    </source>
</evidence>
<dbReference type="EMBL" id="CP015136">
    <property type="protein sequence ID" value="AMY10595.1"/>
    <property type="molecule type" value="Genomic_DNA"/>
</dbReference>
<dbReference type="NCBIfam" id="TIGR03263">
    <property type="entry name" value="guanyl_kin"/>
    <property type="match status" value="1"/>
</dbReference>
<dbReference type="InterPro" id="IPR017665">
    <property type="entry name" value="Guanylate_kinase"/>
</dbReference>
<comment type="similarity">
    <text evidence="1 9">Belongs to the guanylate kinase family.</text>
</comment>
<comment type="subcellular location">
    <subcellularLocation>
        <location evidence="9">Cytoplasm</location>
    </subcellularLocation>
</comment>
<dbReference type="AlphaFoldDB" id="A0A143PPT8"/>
<dbReference type="HAMAP" id="MF_00328">
    <property type="entry name" value="Guanylate_kinase"/>
    <property type="match status" value="1"/>
</dbReference>
<dbReference type="CDD" id="cd00071">
    <property type="entry name" value="GMPK"/>
    <property type="match status" value="1"/>
</dbReference>
<evidence type="ECO:0000259" key="10">
    <source>
        <dbReference type="PROSITE" id="PS50052"/>
    </source>
</evidence>
<evidence type="ECO:0000256" key="9">
    <source>
        <dbReference type="HAMAP-Rule" id="MF_00328"/>
    </source>
</evidence>
<gene>
    <name evidence="9 11" type="primary">gmk</name>
    <name evidence="11" type="ORF">LuPra_03833</name>
</gene>
<keyword evidence="7 9" id="KW-0067">ATP-binding</keyword>
<dbReference type="GO" id="GO:0005524">
    <property type="term" value="F:ATP binding"/>
    <property type="evidence" value="ECO:0007669"/>
    <property type="project" value="UniProtKB-UniRule"/>
</dbReference>
<dbReference type="InterPro" id="IPR020590">
    <property type="entry name" value="Guanylate_kinase_CS"/>
</dbReference>
<keyword evidence="4 9" id="KW-0808">Transferase</keyword>
<comment type="catalytic activity">
    <reaction evidence="9">
        <text>GMP + ATP = GDP + ADP</text>
        <dbReference type="Rhea" id="RHEA:20780"/>
        <dbReference type="ChEBI" id="CHEBI:30616"/>
        <dbReference type="ChEBI" id="CHEBI:58115"/>
        <dbReference type="ChEBI" id="CHEBI:58189"/>
        <dbReference type="ChEBI" id="CHEBI:456216"/>
        <dbReference type="EC" id="2.7.4.8"/>
    </reaction>
</comment>
<evidence type="ECO:0000256" key="5">
    <source>
        <dbReference type="ARBA" id="ARBA00022741"/>
    </source>
</evidence>
<dbReference type="InterPro" id="IPR008144">
    <property type="entry name" value="Guanylate_kin-like_dom"/>
</dbReference>
<keyword evidence="5 9" id="KW-0547">Nucleotide-binding</keyword>
<keyword evidence="9" id="KW-0963">Cytoplasm</keyword>
<dbReference type="RefSeq" id="WP_110172217.1">
    <property type="nucleotide sequence ID" value="NZ_CP015136.1"/>
</dbReference>
<dbReference type="PANTHER" id="PTHR23117:SF13">
    <property type="entry name" value="GUANYLATE KINASE"/>
    <property type="match status" value="1"/>
</dbReference>
<dbReference type="InterPro" id="IPR008145">
    <property type="entry name" value="GK/Ca_channel_bsu"/>
</dbReference>
<comment type="function">
    <text evidence="9">Essential for recycling GMP and indirectly, cGMP.</text>
</comment>
<dbReference type="Proteomes" id="UP000076079">
    <property type="component" value="Chromosome"/>
</dbReference>
<dbReference type="InterPro" id="IPR027417">
    <property type="entry name" value="P-loop_NTPase"/>
</dbReference>
<dbReference type="OrthoDB" id="9808150at2"/>
<dbReference type="PROSITE" id="PS00856">
    <property type="entry name" value="GUANYLATE_KINASE_1"/>
    <property type="match status" value="1"/>
</dbReference>
<protein>
    <recommendedName>
        <fullName evidence="3 9">Guanylate kinase</fullName>
        <ecNumber evidence="2 9">2.7.4.8</ecNumber>
    </recommendedName>
    <alternativeName>
        <fullName evidence="8 9">GMP kinase</fullName>
    </alternativeName>
</protein>
<evidence type="ECO:0000313" key="11">
    <source>
        <dbReference type="EMBL" id="AMY10595.1"/>
    </source>
</evidence>
<dbReference type="GO" id="GO:0004385">
    <property type="term" value="F:GMP kinase activity"/>
    <property type="evidence" value="ECO:0007669"/>
    <property type="project" value="UniProtKB-UniRule"/>
</dbReference>
<dbReference type="SMART" id="SM00072">
    <property type="entry name" value="GuKc"/>
    <property type="match status" value="1"/>
</dbReference>
<dbReference type="KEGG" id="abac:LuPra_03833"/>
<evidence type="ECO:0000313" key="12">
    <source>
        <dbReference type="Proteomes" id="UP000076079"/>
    </source>
</evidence>
<organism evidence="11 12">
    <name type="scientific">Luteitalea pratensis</name>
    <dbReference type="NCBI Taxonomy" id="1855912"/>
    <lineage>
        <taxon>Bacteria</taxon>
        <taxon>Pseudomonadati</taxon>
        <taxon>Acidobacteriota</taxon>
        <taxon>Vicinamibacteria</taxon>
        <taxon>Vicinamibacterales</taxon>
        <taxon>Vicinamibacteraceae</taxon>
        <taxon>Luteitalea</taxon>
    </lineage>
</organism>
<evidence type="ECO:0000256" key="3">
    <source>
        <dbReference type="ARBA" id="ARBA00016296"/>
    </source>
</evidence>
<dbReference type="Pfam" id="PF00625">
    <property type="entry name" value="Guanylate_kin"/>
    <property type="match status" value="1"/>
</dbReference>
<dbReference type="Gene3D" id="3.40.50.300">
    <property type="entry name" value="P-loop containing nucleotide triphosphate hydrolases"/>
    <property type="match status" value="1"/>
</dbReference>
<reference evidence="12" key="2">
    <citation type="submission" date="2016-04" db="EMBL/GenBank/DDBJ databases">
        <title>First Complete Genome Sequence of a Subdivision 6 Acidobacterium.</title>
        <authorList>
            <person name="Huang S."/>
            <person name="Vieira S."/>
            <person name="Bunk B."/>
            <person name="Riedel T."/>
            <person name="Sproeer C."/>
            <person name="Overmann J."/>
        </authorList>
    </citation>
    <scope>NUCLEOTIDE SEQUENCE [LARGE SCALE GENOMIC DNA]</scope>
    <source>
        <strain evidence="12">DSM 100886 HEG_-6_39</strain>
    </source>
</reference>